<reference evidence="1" key="1">
    <citation type="submission" date="2016-06" db="UniProtKB">
        <authorList>
            <consortium name="WormBaseParasite"/>
        </authorList>
    </citation>
    <scope>IDENTIFICATION</scope>
</reference>
<dbReference type="WBParaSite" id="GPUH_0000539801-mRNA-1">
    <property type="protein sequence ID" value="GPUH_0000539801-mRNA-1"/>
    <property type="gene ID" value="GPUH_0000539801"/>
</dbReference>
<sequence>LPDKVTGYEADSWGTEFIFVVPPNNGDAANTKAVLEISAMIRGKLVNVLIEYNEVTGKDSNDTLTRKVEKLLVKEHTEVRHLNQFFFRIYFF</sequence>
<proteinExistence type="predicted"/>
<name>A0A183D9K0_9BILA</name>
<organism evidence="1">
    <name type="scientific">Gongylonema pulchrum</name>
    <dbReference type="NCBI Taxonomy" id="637853"/>
    <lineage>
        <taxon>Eukaryota</taxon>
        <taxon>Metazoa</taxon>
        <taxon>Ecdysozoa</taxon>
        <taxon>Nematoda</taxon>
        <taxon>Chromadorea</taxon>
        <taxon>Rhabditida</taxon>
        <taxon>Spirurina</taxon>
        <taxon>Spiruromorpha</taxon>
        <taxon>Spiruroidea</taxon>
        <taxon>Gongylonematidae</taxon>
        <taxon>Gongylonema</taxon>
    </lineage>
</organism>
<accession>A0A183D9K0</accession>
<evidence type="ECO:0000313" key="1">
    <source>
        <dbReference type="WBParaSite" id="GPUH_0000539801-mRNA-1"/>
    </source>
</evidence>
<dbReference type="AlphaFoldDB" id="A0A183D9K0"/>
<protein>
    <submittedName>
        <fullName evidence="1">Gln-synt_C domain-containing protein</fullName>
    </submittedName>
</protein>